<dbReference type="AlphaFoldDB" id="A0A7Z7B4F4"/>
<proteinExistence type="predicted"/>
<name>A0A7Z7B4F4_9BURK</name>
<dbReference type="RefSeq" id="WP_091778031.1">
    <property type="nucleotide sequence ID" value="NZ_FNDI01000005.1"/>
</dbReference>
<organism evidence="2 3">
    <name type="scientific">Paraburkholderia steynii</name>
    <dbReference type="NCBI Taxonomy" id="1245441"/>
    <lineage>
        <taxon>Bacteria</taxon>
        <taxon>Pseudomonadati</taxon>
        <taxon>Pseudomonadota</taxon>
        <taxon>Betaproteobacteria</taxon>
        <taxon>Burkholderiales</taxon>
        <taxon>Burkholderiaceae</taxon>
        <taxon>Paraburkholderia</taxon>
    </lineage>
</organism>
<protein>
    <submittedName>
        <fullName evidence="2">Glycosyl hydrolases family 16</fullName>
    </submittedName>
</protein>
<dbReference type="GO" id="GO:0016787">
    <property type="term" value="F:hydrolase activity"/>
    <property type="evidence" value="ECO:0007669"/>
    <property type="project" value="UniProtKB-KW"/>
</dbReference>
<feature type="chain" id="PRO_5031351244" evidence="1">
    <location>
        <begin position="20"/>
        <end position="225"/>
    </location>
</feature>
<keyword evidence="2" id="KW-0378">Hydrolase</keyword>
<keyword evidence="3" id="KW-1185">Reference proteome</keyword>
<evidence type="ECO:0000313" key="3">
    <source>
        <dbReference type="Proteomes" id="UP000198900"/>
    </source>
</evidence>
<comment type="caution">
    <text evidence="2">The sequence shown here is derived from an EMBL/GenBank/DDBJ whole genome shotgun (WGS) entry which is preliminary data.</text>
</comment>
<dbReference type="EMBL" id="FNDI01000005">
    <property type="protein sequence ID" value="SDH55133.1"/>
    <property type="molecule type" value="Genomic_DNA"/>
</dbReference>
<evidence type="ECO:0000256" key="1">
    <source>
        <dbReference type="SAM" id="SignalP"/>
    </source>
</evidence>
<dbReference type="InterPro" id="IPR013320">
    <property type="entry name" value="ConA-like_dom_sf"/>
</dbReference>
<dbReference type="Proteomes" id="UP000198900">
    <property type="component" value="Unassembled WGS sequence"/>
</dbReference>
<accession>A0A7Z7B4F4</accession>
<keyword evidence="1" id="KW-0732">Signal</keyword>
<dbReference type="Gene3D" id="2.60.120.200">
    <property type="match status" value="1"/>
</dbReference>
<reference evidence="2" key="1">
    <citation type="submission" date="2016-10" db="EMBL/GenBank/DDBJ databases">
        <authorList>
            <person name="Varghese N."/>
            <person name="Submissions S."/>
        </authorList>
    </citation>
    <scope>NUCLEOTIDE SEQUENCE [LARGE SCALE GENOMIC DNA]</scope>
    <source>
        <strain evidence="2">YR281</strain>
    </source>
</reference>
<feature type="signal peptide" evidence="1">
    <location>
        <begin position="1"/>
        <end position="19"/>
    </location>
</feature>
<evidence type="ECO:0000313" key="2">
    <source>
        <dbReference type="EMBL" id="SDH55133.1"/>
    </source>
</evidence>
<gene>
    <name evidence="2" type="ORF">SAMN04487926_105262</name>
</gene>
<sequence>MKRLLCALFALLWMSVAAAAQLEWAGTGWRIRTGTGKPCASDRWNANGAWVDADGWLHLKLARMPDGEYACVEIESIQRFGFGHYAFEVRGPIGSIDPDVVFGVFMYPPADVGLDGTNEIDIEIARWGEQRAPQINYTVWNRGGIGKRHAALGVPEDIAESTFALTWQHDYVSWKSPLQQGQTVSFRGDIADRPQTLIVNLWLFRRPSPRNRKEVEFMIKSLRPL</sequence>
<dbReference type="CDD" id="cd00413">
    <property type="entry name" value="Glyco_hydrolase_16"/>
    <property type="match status" value="1"/>
</dbReference>
<dbReference type="SUPFAM" id="SSF49899">
    <property type="entry name" value="Concanavalin A-like lectins/glucanases"/>
    <property type="match status" value="1"/>
</dbReference>